<dbReference type="Proteomes" id="UP001383192">
    <property type="component" value="Unassembled WGS sequence"/>
</dbReference>
<gene>
    <name evidence="1" type="ORF">VNI00_016851</name>
</gene>
<dbReference type="EMBL" id="JAYKXP010000143">
    <property type="protein sequence ID" value="KAK7022912.1"/>
    <property type="molecule type" value="Genomic_DNA"/>
</dbReference>
<accession>A0AAW0BD52</accession>
<protein>
    <submittedName>
        <fullName evidence="1">Uncharacterized protein</fullName>
    </submittedName>
</protein>
<organism evidence="1 2">
    <name type="scientific">Paramarasmius palmivorus</name>
    <dbReference type="NCBI Taxonomy" id="297713"/>
    <lineage>
        <taxon>Eukaryota</taxon>
        <taxon>Fungi</taxon>
        <taxon>Dikarya</taxon>
        <taxon>Basidiomycota</taxon>
        <taxon>Agaricomycotina</taxon>
        <taxon>Agaricomycetes</taxon>
        <taxon>Agaricomycetidae</taxon>
        <taxon>Agaricales</taxon>
        <taxon>Marasmiineae</taxon>
        <taxon>Marasmiaceae</taxon>
        <taxon>Paramarasmius</taxon>
    </lineage>
</organism>
<comment type="caution">
    <text evidence="1">The sequence shown here is derived from an EMBL/GenBank/DDBJ whole genome shotgun (WGS) entry which is preliminary data.</text>
</comment>
<sequence>MIHPSSSSSFSMTIRFVRMPHPPYKNANAAVLTRYFPDSLSTDRCKGLLIVNPRLARDLNEFAAGGVWKISHSSFSMRQRIREVLERSAAVVSPVWDTDTLCPTVKPRISRYFVK</sequence>
<proteinExistence type="predicted"/>
<evidence type="ECO:0000313" key="1">
    <source>
        <dbReference type="EMBL" id="KAK7022912.1"/>
    </source>
</evidence>
<keyword evidence="2" id="KW-1185">Reference proteome</keyword>
<dbReference type="AlphaFoldDB" id="A0AAW0BD52"/>
<evidence type="ECO:0000313" key="2">
    <source>
        <dbReference type="Proteomes" id="UP001383192"/>
    </source>
</evidence>
<reference evidence="1 2" key="1">
    <citation type="submission" date="2024-01" db="EMBL/GenBank/DDBJ databases">
        <title>A draft genome for a cacao thread blight-causing isolate of Paramarasmius palmivorus.</title>
        <authorList>
            <person name="Baruah I.K."/>
            <person name="Bukari Y."/>
            <person name="Amoako-Attah I."/>
            <person name="Meinhardt L.W."/>
            <person name="Bailey B.A."/>
            <person name="Cohen S.P."/>
        </authorList>
    </citation>
    <scope>NUCLEOTIDE SEQUENCE [LARGE SCALE GENOMIC DNA]</scope>
    <source>
        <strain evidence="1 2">GH-12</strain>
    </source>
</reference>
<name>A0AAW0BD52_9AGAR</name>